<feature type="transmembrane region" description="Helical" evidence="1">
    <location>
        <begin position="89"/>
        <end position="107"/>
    </location>
</feature>
<keyword evidence="1" id="KW-0812">Transmembrane</keyword>
<evidence type="ECO:0000256" key="1">
    <source>
        <dbReference type="SAM" id="Phobius"/>
    </source>
</evidence>
<accession>A0ABP5SNL3</accession>
<keyword evidence="1" id="KW-1133">Transmembrane helix</keyword>
<evidence type="ECO:0000313" key="4">
    <source>
        <dbReference type="Proteomes" id="UP001501218"/>
    </source>
</evidence>
<evidence type="ECO:0000259" key="2">
    <source>
        <dbReference type="Pfam" id="PF08044"/>
    </source>
</evidence>
<organism evidence="3 4">
    <name type="scientific">Saccharopolyspora halophila</name>
    <dbReference type="NCBI Taxonomy" id="405551"/>
    <lineage>
        <taxon>Bacteria</taxon>
        <taxon>Bacillati</taxon>
        <taxon>Actinomycetota</taxon>
        <taxon>Actinomycetes</taxon>
        <taxon>Pseudonocardiales</taxon>
        <taxon>Pseudonocardiaceae</taxon>
        <taxon>Saccharopolyspora</taxon>
    </lineage>
</organism>
<name>A0ABP5SNL3_9PSEU</name>
<dbReference type="PANTHER" id="PTHR40763">
    <property type="entry name" value="MEMBRANE PROTEIN-RELATED"/>
    <property type="match status" value="1"/>
</dbReference>
<dbReference type="Proteomes" id="UP001501218">
    <property type="component" value="Unassembled WGS sequence"/>
</dbReference>
<protein>
    <submittedName>
        <fullName evidence="3">DUF1707 domain-containing protein</fullName>
    </submittedName>
</protein>
<feature type="domain" description="DUF1707" evidence="2">
    <location>
        <begin position="9"/>
        <end position="61"/>
    </location>
</feature>
<gene>
    <name evidence="3" type="ORF">GCM10009854_09080</name>
</gene>
<dbReference type="InterPro" id="IPR012551">
    <property type="entry name" value="DUF1707_SHOCT-like"/>
</dbReference>
<dbReference type="Pfam" id="PF08044">
    <property type="entry name" value="DUF1707"/>
    <property type="match status" value="1"/>
</dbReference>
<feature type="transmembrane region" description="Helical" evidence="1">
    <location>
        <begin position="113"/>
        <end position="132"/>
    </location>
</feature>
<comment type="caution">
    <text evidence="3">The sequence shown here is derived from an EMBL/GenBank/DDBJ whole genome shotgun (WGS) entry which is preliminary data.</text>
</comment>
<dbReference type="RefSeq" id="WP_344126851.1">
    <property type="nucleotide sequence ID" value="NZ_BAAARA010000002.1"/>
</dbReference>
<keyword evidence="4" id="KW-1185">Reference proteome</keyword>
<proteinExistence type="predicted"/>
<dbReference type="EMBL" id="BAAARA010000002">
    <property type="protein sequence ID" value="GAA2335413.1"/>
    <property type="molecule type" value="Genomic_DNA"/>
</dbReference>
<keyword evidence="1" id="KW-0472">Membrane</keyword>
<evidence type="ECO:0000313" key="3">
    <source>
        <dbReference type="EMBL" id="GAA2335413.1"/>
    </source>
</evidence>
<reference evidence="4" key="1">
    <citation type="journal article" date="2019" name="Int. J. Syst. Evol. Microbiol.">
        <title>The Global Catalogue of Microorganisms (GCM) 10K type strain sequencing project: providing services to taxonomists for standard genome sequencing and annotation.</title>
        <authorList>
            <consortium name="The Broad Institute Genomics Platform"/>
            <consortium name="The Broad Institute Genome Sequencing Center for Infectious Disease"/>
            <person name="Wu L."/>
            <person name="Ma J."/>
        </authorList>
    </citation>
    <scope>NUCLEOTIDE SEQUENCE [LARGE SCALE GENOMIC DNA]</scope>
    <source>
        <strain evidence="4">JCM 16221</strain>
    </source>
</reference>
<sequence>MAEPNDETMRASDHDREQVAERLRGALEEGRLNLGEYDERLRQAYAAATLGELAQLTSDLPVPRSAAEVAERDEKKAARREKQLKEWRSWASVSFILVAIWLVTSIASGEPIFFWPAIPMGIWAAINVADMISGSGDCGRAD</sequence>
<dbReference type="PANTHER" id="PTHR40763:SF4">
    <property type="entry name" value="DUF1707 DOMAIN-CONTAINING PROTEIN"/>
    <property type="match status" value="1"/>
</dbReference>